<organism evidence="1 2">
    <name type="scientific">Burkholderia paludis</name>
    <dbReference type="NCBI Taxonomy" id="1506587"/>
    <lineage>
        <taxon>Bacteria</taxon>
        <taxon>Pseudomonadati</taxon>
        <taxon>Pseudomonadota</taxon>
        <taxon>Betaproteobacteria</taxon>
        <taxon>Burkholderiales</taxon>
        <taxon>Burkholderiaceae</taxon>
        <taxon>Burkholderia</taxon>
        <taxon>Burkholderia cepacia complex</taxon>
    </lineage>
</organism>
<keyword evidence="1" id="KW-0449">Lipoprotein</keyword>
<accession>A0A6J5EX61</accession>
<reference evidence="1 2" key="1">
    <citation type="submission" date="2019-09" db="EMBL/GenBank/DDBJ databases">
        <authorList>
            <person name="Depoorter E."/>
        </authorList>
    </citation>
    <scope>NUCLEOTIDE SEQUENCE [LARGE SCALE GENOMIC DNA]</scope>
    <source>
        <strain evidence="1">LMG 30113</strain>
    </source>
</reference>
<dbReference type="Proteomes" id="UP000494330">
    <property type="component" value="Unassembled WGS sequence"/>
</dbReference>
<evidence type="ECO:0000313" key="1">
    <source>
        <dbReference type="EMBL" id="VWC39226.1"/>
    </source>
</evidence>
<evidence type="ECO:0000313" key="2">
    <source>
        <dbReference type="Proteomes" id="UP000494330"/>
    </source>
</evidence>
<protein>
    <submittedName>
        <fullName evidence="1">Putative lipoprotein</fullName>
    </submittedName>
</protein>
<dbReference type="PROSITE" id="PS51257">
    <property type="entry name" value="PROKAR_LIPOPROTEIN"/>
    <property type="match status" value="1"/>
</dbReference>
<keyword evidence="2" id="KW-1185">Reference proteome</keyword>
<name>A0A6J5EX61_9BURK</name>
<proteinExistence type="predicted"/>
<dbReference type="AlphaFoldDB" id="A0A6J5EX61"/>
<sequence length="37" mass="3745">MPALLRRATRIATLSAALVVACAALSPPAHAYRAPSG</sequence>
<dbReference type="EMBL" id="CABVQD010000040">
    <property type="protein sequence ID" value="VWC39226.1"/>
    <property type="molecule type" value="Genomic_DNA"/>
</dbReference>
<gene>
    <name evidence="1" type="ORF">BPA30113_06787</name>
</gene>